<keyword evidence="1" id="KW-0812">Transmembrane</keyword>
<sequence>MSGIKKIATALVPIVNSIWYNVALIVVMLAQLMIRNQLLIVIAMLMIFVFFGVLLLTQNLTKRQRILYSIIIGLNAVTVLLLGIATAFS</sequence>
<dbReference type="RefSeq" id="WP_213408707.1">
    <property type="nucleotide sequence ID" value="NZ_CP074441.1"/>
</dbReference>
<evidence type="ECO:0000313" key="3">
    <source>
        <dbReference type="Proteomes" id="UP001526225"/>
    </source>
</evidence>
<comment type="caution">
    <text evidence="2">The sequence shown here is derived from an EMBL/GenBank/DDBJ whole genome shotgun (WGS) entry which is preliminary data.</text>
</comment>
<protein>
    <submittedName>
        <fullName evidence="2">Uncharacterized protein</fullName>
    </submittedName>
</protein>
<feature type="transmembrane region" description="Helical" evidence="1">
    <location>
        <begin position="66"/>
        <end position="88"/>
    </location>
</feature>
<dbReference type="Proteomes" id="UP001526225">
    <property type="component" value="Unassembled WGS sequence"/>
</dbReference>
<keyword evidence="1" id="KW-1133">Transmembrane helix</keyword>
<proteinExistence type="predicted"/>
<keyword evidence="3" id="KW-1185">Reference proteome</keyword>
<feature type="transmembrane region" description="Helical" evidence="1">
    <location>
        <begin position="7"/>
        <end position="32"/>
    </location>
</feature>
<evidence type="ECO:0000256" key="1">
    <source>
        <dbReference type="SAM" id="Phobius"/>
    </source>
</evidence>
<dbReference type="EMBL" id="JAOZFE010000001">
    <property type="protein sequence ID" value="MCW0952553.1"/>
    <property type="molecule type" value="Genomic_DNA"/>
</dbReference>
<name>A0ABT3E298_9LACO</name>
<keyword evidence="1" id="KW-0472">Membrane</keyword>
<accession>A0ABT3E298</accession>
<feature type="transmembrane region" description="Helical" evidence="1">
    <location>
        <begin position="38"/>
        <end position="57"/>
    </location>
</feature>
<reference evidence="2 3" key="1">
    <citation type="submission" date="2022-10" db="EMBL/GenBank/DDBJ databases">
        <title>Weissella fermenti sp. nov., isolated from fermented cabbage.</title>
        <authorList>
            <person name="Lee J.K."/>
            <person name="Baek J.H."/>
            <person name="Choi D.G."/>
            <person name="Kim J.M."/>
            <person name="Jeon C.O."/>
        </authorList>
    </citation>
    <scope>NUCLEOTIDE SEQUENCE [LARGE SCALE GENOMIC DNA]</scope>
    <source>
        <strain evidence="2 3">KACC 18534</strain>
    </source>
</reference>
<organism evidence="2 3">
    <name type="scientific">Weissella ceti</name>
    <dbReference type="NCBI Taxonomy" id="759620"/>
    <lineage>
        <taxon>Bacteria</taxon>
        <taxon>Bacillati</taxon>
        <taxon>Bacillota</taxon>
        <taxon>Bacilli</taxon>
        <taxon>Lactobacillales</taxon>
        <taxon>Lactobacillaceae</taxon>
        <taxon>Weissella</taxon>
    </lineage>
</organism>
<evidence type="ECO:0000313" key="2">
    <source>
        <dbReference type="EMBL" id="MCW0952553.1"/>
    </source>
</evidence>
<gene>
    <name evidence="2" type="ORF">OIT44_00395</name>
</gene>